<protein>
    <recommendedName>
        <fullName evidence="14">Mitochondrial carrier-like protein 2</fullName>
    </recommendedName>
</protein>
<keyword evidence="13" id="KW-1185">Reference proteome</keyword>
<evidence type="ECO:0000313" key="13">
    <source>
        <dbReference type="Proteomes" id="UP001627154"/>
    </source>
</evidence>
<evidence type="ECO:0000256" key="11">
    <source>
        <dbReference type="SAM" id="Phobius"/>
    </source>
</evidence>
<name>A0ABD2X2J4_9HYME</name>
<evidence type="ECO:0008006" key="14">
    <source>
        <dbReference type="Google" id="ProtNLM"/>
    </source>
</evidence>
<evidence type="ECO:0000256" key="7">
    <source>
        <dbReference type="ARBA" id="ARBA00023128"/>
    </source>
</evidence>
<dbReference type="PANTHER" id="PTHR10780">
    <property type="entry name" value="MITOCHONDRIAL CARRIER HOMOLOG"/>
    <property type="match status" value="1"/>
</dbReference>
<organism evidence="12 13">
    <name type="scientific">Trichogramma kaykai</name>
    <dbReference type="NCBI Taxonomy" id="54128"/>
    <lineage>
        <taxon>Eukaryota</taxon>
        <taxon>Metazoa</taxon>
        <taxon>Ecdysozoa</taxon>
        <taxon>Arthropoda</taxon>
        <taxon>Hexapoda</taxon>
        <taxon>Insecta</taxon>
        <taxon>Pterygota</taxon>
        <taxon>Neoptera</taxon>
        <taxon>Endopterygota</taxon>
        <taxon>Hymenoptera</taxon>
        <taxon>Apocrita</taxon>
        <taxon>Proctotrupomorpha</taxon>
        <taxon>Chalcidoidea</taxon>
        <taxon>Trichogrammatidae</taxon>
        <taxon>Trichogramma</taxon>
    </lineage>
</organism>
<evidence type="ECO:0000256" key="4">
    <source>
        <dbReference type="ARBA" id="ARBA00022737"/>
    </source>
</evidence>
<evidence type="ECO:0000256" key="5">
    <source>
        <dbReference type="ARBA" id="ARBA00022787"/>
    </source>
</evidence>
<proteinExistence type="inferred from homology"/>
<feature type="repeat" description="Solcar" evidence="9">
    <location>
        <begin position="145"/>
        <end position="233"/>
    </location>
</feature>
<comment type="similarity">
    <text evidence="2 10">Belongs to the mitochondrial carrier (TC 2.A.29) family.</text>
</comment>
<dbReference type="InterPro" id="IPR023395">
    <property type="entry name" value="MCP_dom_sf"/>
</dbReference>
<evidence type="ECO:0000256" key="2">
    <source>
        <dbReference type="ARBA" id="ARBA00006375"/>
    </source>
</evidence>
<accession>A0ABD2X2J4</accession>
<evidence type="ECO:0000256" key="3">
    <source>
        <dbReference type="ARBA" id="ARBA00022692"/>
    </source>
</evidence>
<dbReference type="PANTHER" id="PTHR10780:SF18">
    <property type="entry name" value="LD43650P"/>
    <property type="match status" value="1"/>
</dbReference>
<keyword evidence="8 9" id="KW-0472">Membrane</keyword>
<keyword evidence="6 11" id="KW-1133">Transmembrane helix</keyword>
<keyword evidence="7" id="KW-0496">Mitochondrion</keyword>
<evidence type="ECO:0000256" key="8">
    <source>
        <dbReference type="ARBA" id="ARBA00023136"/>
    </source>
</evidence>
<keyword evidence="10" id="KW-0813">Transport</keyword>
<comment type="subcellular location">
    <subcellularLocation>
        <location evidence="1">Mitochondrion outer membrane</location>
        <topology evidence="1">Multi-pass membrane protein</topology>
    </subcellularLocation>
</comment>
<evidence type="ECO:0000313" key="12">
    <source>
        <dbReference type="EMBL" id="KAL3399183.1"/>
    </source>
</evidence>
<dbReference type="EMBL" id="JBJJXI010000058">
    <property type="protein sequence ID" value="KAL3399183.1"/>
    <property type="molecule type" value="Genomic_DNA"/>
</dbReference>
<dbReference type="PROSITE" id="PS50920">
    <property type="entry name" value="SOLCAR"/>
    <property type="match status" value="1"/>
</dbReference>
<dbReference type="SUPFAM" id="SSF103506">
    <property type="entry name" value="Mitochondrial carrier"/>
    <property type="match status" value="1"/>
</dbReference>
<evidence type="ECO:0000256" key="6">
    <source>
        <dbReference type="ARBA" id="ARBA00022989"/>
    </source>
</evidence>
<reference evidence="12 13" key="1">
    <citation type="journal article" date="2024" name="bioRxiv">
        <title>A reference genome for Trichogramma kaykai: A tiny desert-dwelling parasitoid wasp with competing sex-ratio distorters.</title>
        <authorList>
            <person name="Culotta J."/>
            <person name="Lindsey A.R."/>
        </authorList>
    </citation>
    <scope>NUCLEOTIDE SEQUENCE [LARGE SCALE GENOMIC DNA]</scope>
    <source>
        <strain evidence="12 13">KSX58</strain>
    </source>
</reference>
<comment type="caution">
    <text evidence="12">The sequence shown here is derived from an EMBL/GenBank/DDBJ whole genome shotgun (WGS) entry which is preliminary data.</text>
</comment>
<feature type="transmembrane region" description="Helical" evidence="11">
    <location>
        <begin position="205"/>
        <end position="230"/>
    </location>
</feature>
<dbReference type="GO" id="GO:0005741">
    <property type="term" value="C:mitochondrial outer membrane"/>
    <property type="evidence" value="ECO:0007669"/>
    <property type="project" value="UniProtKB-SubCell"/>
</dbReference>
<evidence type="ECO:0000256" key="10">
    <source>
        <dbReference type="RuleBase" id="RU000488"/>
    </source>
</evidence>
<keyword evidence="5" id="KW-1000">Mitochondrion outer membrane</keyword>
<keyword evidence="4" id="KW-0677">Repeat</keyword>
<dbReference type="Proteomes" id="UP001627154">
    <property type="component" value="Unassembled WGS sequence"/>
</dbReference>
<dbReference type="AlphaFoldDB" id="A0ABD2X2J4"/>
<gene>
    <name evidence="12" type="ORF">TKK_007391</name>
</gene>
<dbReference type="InterPro" id="IPR018108">
    <property type="entry name" value="MCP_transmembrane"/>
</dbReference>
<feature type="transmembrane region" description="Helical" evidence="11">
    <location>
        <begin position="242"/>
        <end position="260"/>
    </location>
</feature>
<sequence length="335" mass="37911">MRSFVNVDDYSIATNHLAYVKDIIMEKDDQPVWSKIGFRIVLNVVTHPLDYAKTLIQIGYEPIDPRQTTSIFGKPVLGLPNIFQYVSYIKSVDGLTGCYRGLAPRLCANAIYAIAYDKAVSSVEFEDEPDDSVPIDELEDHKRDKKYVQDFFRTLIGRTVAIVCSQPLEVVTVRMMAQFVGGETKYDSIIGSFGEIYKENGISGFFAGLVPKLVASFTTLVIVNTSTYVLNKYFIHDRELRGFMNATVTFLASTFTYPFLVVSQCMAVNRCGLTAGELPMMPVYADWTDCWKHLSRSNQLKRGSSLFFRYYTGPQVIINGRPVVDKSNRFFKKID</sequence>
<evidence type="ECO:0000256" key="9">
    <source>
        <dbReference type="PROSITE-ProRule" id="PRU00282"/>
    </source>
</evidence>
<evidence type="ECO:0000256" key="1">
    <source>
        <dbReference type="ARBA" id="ARBA00004374"/>
    </source>
</evidence>
<keyword evidence="3 9" id="KW-0812">Transmembrane</keyword>
<dbReference type="Gene3D" id="1.50.40.10">
    <property type="entry name" value="Mitochondrial carrier domain"/>
    <property type="match status" value="1"/>
</dbReference>
<dbReference type="Pfam" id="PF00153">
    <property type="entry name" value="Mito_carr"/>
    <property type="match status" value="2"/>
</dbReference>